<evidence type="ECO:0000256" key="3">
    <source>
        <dbReference type="ARBA" id="ARBA00022475"/>
    </source>
</evidence>
<evidence type="ECO:0000256" key="1">
    <source>
        <dbReference type="ARBA" id="ARBA00004429"/>
    </source>
</evidence>
<reference evidence="12" key="1">
    <citation type="submission" date="2018-06" db="EMBL/GenBank/DDBJ databases">
        <authorList>
            <person name="Zhirakovskaya E."/>
        </authorList>
    </citation>
    <scope>NUCLEOTIDE SEQUENCE</scope>
</reference>
<dbReference type="Pfam" id="PF21082">
    <property type="entry name" value="MS_channel_3rd"/>
    <property type="match status" value="1"/>
</dbReference>
<dbReference type="GO" id="GO:0005886">
    <property type="term" value="C:plasma membrane"/>
    <property type="evidence" value="ECO:0007669"/>
    <property type="project" value="UniProtKB-SubCell"/>
</dbReference>
<feature type="transmembrane region" description="Helical" evidence="9">
    <location>
        <begin position="169"/>
        <end position="196"/>
    </location>
</feature>
<dbReference type="InterPro" id="IPR006685">
    <property type="entry name" value="MscS_channel_2nd"/>
</dbReference>
<feature type="domain" description="Mechanosensitive ion channel MscS C-terminal" evidence="11">
    <location>
        <begin position="334"/>
        <end position="395"/>
    </location>
</feature>
<dbReference type="EMBL" id="UOGJ01000116">
    <property type="protein sequence ID" value="VAX37042.1"/>
    <property type="molecule type" value="Genomic_DNA"/>
</dbReference>
<dbReference type="Pfam" id="PF00924">
    <property type="entry name" value="MS_channel_2nd"/>
    <property type="match status" value="1"/>
</dbReference>
<dbReference type="PANTHER" id="PTHR30414">
    <property type="entry name" value="MINICONDUCTANCE MECHANOSENSITIVE CHANNEL YBDG"/>
    <property type="match status" value="1"/>
</dbReference>
<keyword evidence="7" id="KW-0346">Stress response</keyword>
<dbReference type="InterPro" id="IPR023408">
    <property type="entry name" value="MscS_beta-dom_sf"/>
</dbReference>
<feature type="transmembrane region" description="Helical" evidence="9">
    <location>
        <begin position="97"/>
        <end position="121"/>
    </location>
</feature>
<sequence>MFNELQTLLQGLGFSLAAAGGSIFILKVAVIFILSFLSNIIAKRLIVRSLHSIIYKTENKWDDIFAEKKVFELLSHIAPAWVIYAGVFILFPQSDIFIIWIQRFAVVYMIVVGVMVVNSLLTVAEEIYRTFAVSRRRPIKGYLQVFKIGLYFLCIIFVIATLLNKSPWGLLSILGGLTAVLILVFRDTILGFVAGIQLMANNMVSRGDWIEMPDFGADGEVLEITINTVKVQNWDKTITTIPTYALISRSFKNWEGMSRCGGRRIKRVVCIDMNTIKFCTPQMISKFKRFDYLKKYIDSKEKDITQANQENGVDVSELVNGRRMTNVGTFRAYIVEYLKHHPKIHKNMTFLVRHLKPTENGLPIEIYVFSNDQVWANYEAIQADIFDHILAVLPEFELRVFQRPSGSDFQKIMQS</sequence>
<evidence type="ECO:0000256" key="2">
    <source>
        <dbReference type="ARBA" id="ARBA00008017"/>
    </source>
</evidence>
<dbReference type="InterPro" id="IPR030192">
    <property type="entry name" value="YbdG"/>
</dbReference>
<dbReference type="FunFam" id="2.30.30.60:FF:000002">
    <property type="entry name" value="Mechanosensitive ion channel family protein"/>
    <property type="match status" value="1"/>
</dbReference>
<keyword evidence="6 9" id="KW-1133">Transmembrane helix</keyword>
<evidence type="ECO:0000259" key="11">
    <source>
        <dbReference type="Pfam" id="PF21082"/>
    </source>
</evidence>
<gene>
    <name evidence="12" type="ORF">MNBD_UNCLBAC01-1566</name>
</gene>
<feature type="transmembrane region" description="Helical" evidence="9">
    <location>
        <begin position="142"/>
        <end position="163"/>
    </location>
</feature>
<keyword evidence="3" id="KW-1003">Cell membrane</keyword>
<evidence type="ECO:0000259" key="10">
    <source>
        <dbReference type="Pfam" id="PF00924"/>
    </source>
</evidence>
<dbReference type="AlphaFoldDB" id="A0A3B1D8J2"/>
<proteinExistence type="inferred from homology"/>
<dbReference type="InterPro" id="IPR010920">
    <property type="entry name" value="LSM_dom_sf"/>
</dbReference>
<evidence type="ECO:0000256" key="8">
    <source>
        <dbReference type="ARBA" id="ARBA00023136"/>
    </source>
</evidence>
<organism evidence="12">
    <name type="scientific">hydrothermal vent metagenome</name>
    <dbReference type="NCBI Taxonomy" id="652676"/>
    <lineage>
        <taxon>unclassified sequences</taxon>
        <taxon>metagenomes</taxon>
        <taxon>ecological metagenomes</taxon>
    </lineage>
</organism>
<comment type="subcellular location">
    <subcellularLocation>
        <location evidence="1">Cell inner membrane</location>
        <topology evidence="1">Multi-pass membrane protein</topology>
    </subcellularLocation>
</comment>
<feature type="domain" description="Mechanosensitive ion channel MscS" evidence="10">
    <location>
        <begin position="187"/>
        <end position="255"/>
    </location>
</feature>
<dbReference type="Gene3D" id="2.30.30.60">
    <property type="match status" value="1"/>
</dbReference>
<evidence type="ECO:0000256" key="6">
    <source>
        <dbReference type="ARBA" id="ARBA00022989"/>
    </source>
</evidence>
<dbReference type="SUPFAM" id="SSF50182">
    <property type="entry name" value="Sm-like ribonucleoproteins"/>
    <property type="match status" value="1"/>
</dbReference>
<evidence type="ECO:0000256" key="4">
    <source>
        <dbReference type="ARBA" id="ARBA00022519"/>
    </source>
</evidence>
<dbReference type="GO" id="GO:0008381">
    <property type="term" value="F:mechanosensitive monoatomic ion channel activity"/>
    <property type="evidence" value="ECO:0007669"/>
    <property type="project" value="InterPro"/>
</dbReference>
<evidence type="ECO:0000313" key="12">
    <source>
        <dbReference type="EMBL" id="VAX37042.1"/>
    </source>
</evidence>
<evidence type="ECO:0000256" key="5">
    <source>
        <dbReference type="ARBA" id="ARBA00022692"/>
    </source>
</evidence>
<evidence type="ECO:0000256" key="7">
    <source>
        <dbReference type="ARBA" id="ARBA00023016"/>
    </source>
</evidence>
<protein>
    <submittedName>
        <fullName evidence="12">Small-conductance mechanosensitive channel</fullName>
    </submittedName>
</protein>
<keyword evidence="4" id="KW-0997">Cell inner membrane</keyword>
<accession>A0A3B1D8J2</accession>
<dbReference type="GO" id="GO:0071470">
    <property type="term" value="P:cellular response to osmotic stress"/>
    <property type="evidence" value="ECO:0007669"/>
    <property type="project" value="InterPro"/>
</dbReference>
<feature type="transmembrane region" description="Helical" evidence="9">
    <location>
        <begin position="12"/>
        <end position="37"/>
    </location>
</feature>
<dbReference type="InterPro" id="IPR049278">
    <property type="entry name" value="MS_channel_C"/>
</dbReference>
<keyword evidence="8 9" id="KW-0472">Membrane</keyword>
<evidence type="ECO:0000256" key="9">
    <source>
        <dbReference type="SAM" id="Phobius"/>
    </source>
</evidence>
<keyword evidence="5 9" id="KW-0812">Transmembrane</keyword>
<comment type="similarity">
    <text evidence="2">Belongs to the MscS (TC 1.A.23) family.</text>
</comment>
<name>A0A3B1D8J2_9ZZZZ</name>
<dbReference type="PANTHER" id="PTHR30414:SF0">
    <property type="entry name" value="MINICONDUCTANCE MECHANOSENSITIVE CHANNEL YBDG"/>
    <property type="match status" value="1"/>
</dbReference>
<feature type="transmembrane region" description="Helical" evidence="9">
    <location>
        <begin position="70"/>
        <end position="91"/>
    </location>
</feature>